<evidence type="ECO:0000256" key="4">
    <source>
        <dbReference type="ARBA" id="ARBA00022807"/>
    </source>
</evidence>
<comment type="caution">
    <text evidence="6">The sequence shown here is derived from an EMBL/GenBank/DDBJ whole genome shotgun (WGS) entry which is preliminary data.</text>
</comment>
<evidence type="ECO:0000313" key="7">
    <source>
        <dbReference type="Proteomes" id="UP000050454"/>
    </source>
</evidence>
<evidence type="ECO:0000256" key="3">
    <source>
        <dbReference type="ARBA" id="ARBA00022801"/>
    </source>
</evidence>
<dbReference type="PANTHER" id="PTHR47053:SF1">
    <property type="entry name" value="MUREIN DD-ENDOPEPTIDASE MEPH-RELATED"/>
    <property type="match status" value="1"/>
</dbReference>
<dbReference type="InterPro" id="IPR051202">
    <property type="entry name" value="Peptidase_C40"/>
</dbReference>
<proteinExistence type="inferred from homology"/>
<accession>A0A0P7BRY6</accession>
<keyword evidence="7" id="KW-1185">Reference proteome</keyword>
<dbReference type="EMBL" id="LGTQ01000005">
    <property type="protein sequence ID" value="KPM50135.1"/>
    <property type="molecule type" value="Genomic_DNA"/>
</dbReference>
<protein>
    <recommendedName>
        <fullName evidence="5">NlpC/P60 domain-containing protein</fullName>
    </recommendedName>
</protein>
<dbReference type="PROSITE" id="PS51935">
    <property type="entry name" value="NLPC_P60"/>
    <property type="match status" value="1"/>
</dbReference>
<dbReference type="InterPro" id="IPR038765">
    <property type="entry name" value="Papain-like_cys_pep_sf"/>
</dbReference>
<keyword evidence="4" id="KW-0788">Thiol protease</keyword>
<feature type="domain" description="NlpC/P60" evidence="5">
    <location>
        <begin position="6"/>
        <end position="133"/>
    </location>
</feature>
<dbReference type="Pfam" id="PF00877">
    <property type="entry name" value="NLPC_P60"/>
    <property type="match status" value="1"/>
</dbReference>
<keyword evidence="3" id="KW-0378">Hydrolase</keyword>
<gene>
    <name evidence="6" type="ORF">AFM12_03185</name>
</gene>
<evidence type="ECO:0000256" key="1">
    <source>
        <dbReference type="ARBA" id="ARBA00007074"/>
    </source>
</evidence>
<dbReference type="PANTHER" id="PTHR47053">
    <property type="entry name" value="MUREIN DD-ENDOPEPTIDASE MEPH-RELATED"/>
    <property type="match status" value="1"/>
</dbReference>
<dbReference type="SUPFAM" id="SSF54001">
    <property type="entry name" value="Cysteine proteinases"/>
    <property type="match status" value="1"/>
</dbReference>
<evidence type="ECO:0000259" key="5">
    <source>
        <dbReference type="PROSITE" id="PS51935"/>
    </source>
</evidence>
<comment type="similarity">
    <text evidence="1">Belongs to the peptidase C40 family.</text>
</comment>
<dbReference type="Gene3D" id="3.90.1720.10">
    <property type="entry name" value="endopeptidase domain like (from Nostoc punctiforme)"/>
    <property type="match status" value="1"/>
</dbReference>
<keyword evidence="2" id="KW-0645">Protease</keyword>
<dbReference type="Proteomes" id="UP000050454">
    <property type="component" value="Unassembled WGS sequence"/>
</dbReference>
<name>A0A0P7BRY6_9BACT</name>
<evidence type="ECO:0000256" key="2">
    <source>
        <dbReference type="ARBA" id="ARBA00022670"/>
    </source>
</evidence>
<reference evidence="6 7" key="1">
    <citation type="submission" date="2015-07" db="EMBL/GenBank/DDBJ databases">
        <title>The draft genome sequence of Leadbetterella sp. JN14-9.</title>
        <authorList>
            <person name="Liu Y."/>
            <person name="Du J."/>
            <person name="Shao Z."/>
        </authorList>
    </citation>
    <scope>NUCLEOTIDE SEQUENCE [LARGE SCALE GENOMIC DNA]</scope>
    <source>
        <strain evidence="6 7">JN14-9</strain>
    </source>
</reference>
<dbReference type="STRING" id="1605367.AFM12_03185"/>
<evidence type="ECO:0000313" key="6">
    <source>
        <dbReference type="EMBL" id="KPM50135.1"/>
    </source>
</evidence>
<sequence>MYGQKAYSPRVFVKECKKYIGTPYKFGGNDQRGIDCSGVICNAFSTFDIKIPRVSHQQAETFRTLKKLEKARKGDLVYFKTSGSRINHTGVIVKKKGKRKILFLHASTSGGVRIDDLASDYWKNKFVKVTRPIEYHRSK</sequence>
<dbReference type="GO" id="GO:0006508">
    <property type="term" value="P:proteolysis"/>
    <property type="evidence" value="ECO:0007669"/>
    <property type="project" value="UniProtKB-KW"/>
</dbReference>
<dbReference type="GO" id="GO:0008234">
    <property type="term" value="F:cysteine-type peptidase activity"/>
    <property type="evidence" value="ECO:0007669"/>
    <property type="project" value="UniProtKB-KW"/>
</dbReference>
<organism evidence="6 7">
    <name type="scientific">Jiulongibacter sediminis</name>
    <dbReference type="NCBI Taxonomy" id="1605367"/>
    <lineage>
        <taxon>Bacteria</taxon>
        <taxon>Pseudomonadati</taxon>
        <taxon>Bacteroidota</taxon>
        <taxon>Cytophagia</taxon>
        <taxon>Cytophagales</taxon>
        <taxon>Leadbetterellaceae</taxon>
        <taxon>Jiulongibacter</taxon>
    </lineage>
</organism>
<dbReference type="InterPro" id="IPR000064">
    <property type="entry name" value="NLP_P60_dom"/>
</dbReference>
<dbReference type="AlphaFoldDB" id="A0A0P7BRY6"/>